<dbReference type="SUPFAM" id="SSF53448">
    <property type="entry name" value="Nucleotide-diphospho-sugar transferases"/>
    <property type="match status" value="1"/>
</dbReference>
<evidence type="ECO:0000313" key="4">
    <source>
        <dbReference type="Proteomes" id="UP000235611"/>
    </source>
</evidence>
<protein>
    <submittedName>
        <fullName evidence="2">Glycosyltransferase</fullName>
    </submittedName>
</protein>
<dbReference type="Proteomes" id="UP000235611">
    <property type="component" value="Unassembled WGS sequence"/>
</dbReference>
<dbReference type="Gene3D" id="3.90.550.10">
    <property type="entry name" value="Spore Coat Polysaccharide Biosynthesis Protein SpsA, Chain A"/>
    <property type="match status" value="1"/>
</dbReference>
<dbReference type="Proteomes" id="UP000590068">
    <property type="component" value="Unassembled WGS sequence"/>
</dbReference>
<reference evidence="4" key="1">
    <citation type="submission" date="2016-07" db="EMBL/GenBank/DDBJ databases">
        <title>Nontailed viruses are major unrecognized killers of bacteria in the ocean.</title>
        <authorList>
            <person name="Kauffman K."/>
            <person name="Hussain F."/>
            <person name="Yang J."/>
            <person name="Arevalo P."/>
            <person name="Brown J."/>
            <person name="Cutler M."/>
            <person name="Kelly L."/>
            <person name="Polz M.F."/>
        </authorList>
    </citation>
    <scope>NUCLEOTIDE SEQUENCE [LARGE SCALE GENOMIC DNA]</scope>
    <source>
        <strain evidence="4">10N.222.49.A5</strain>
    </source>
</reference>
<evidence type="ECO:0000313" key="2">
    <source>
        <dbReference type="EMBL" id="NMR70873.1"/>
    </source>
</evidence>
<dbReference type="RefSeq" id="WP_102443334.1">
    <property type="nucleotide sequence ID" value="NZ_JABBXC010000021.1"/>
</dbReference>
<dbReference type="AlphaFoldDB" id="A0AAP8MSD7"/>
<dbReference type="InterPro" id="IPR029044">
    <property type="entry name" value="Nucleotide-diphossugar_trans"/>
</dbReference>
<reference evidence="3" key="3">
    <citation type="journal article" date="2018" name="Nature">
        <title>A major lineage of non-tailed dsDNA viruses as unrecognized killers of marine bacteria.</title>
        <authorList>
            <person name="Kauffman K.M."/>
            <person name="Hussain F.A."/>
            <person name="Yang J."/>
            <person name="Arevalo P."/>
            <person name="Brown J.M."/>
            <person name="Chang W.K."/>
            <person name="VanInsberghe D."/>
            <person name="Elsherbini J."/>
            <person name="Sharma R.S."/>
            <person name="Cutler M.B."/>
            <person name="Kelly L."/>
            <person name="Polz M.F."/>
        </authorList>
    </citation>
    <scope>NUCLEOTIDE SEQUENCE</scope>
    <source>
        <strain evidence="3">10N.222.49.A5</strain>
    </source>
</reference>
<evidence type="ECO:0000259" key="1">
    <source>
        <dbReference type="Pfam" id="PF00535"/>
    </source>
</evidence>
<evidence type="ECO:0000313" key="3">
    <source>
        <dbReference type="EMBL" id="PMP05665.1"/>
    </source>
</evidence>
<dbReference type="PANTHER" id="PTHR43179">
    <property type="entry name" value="RHAMNOSYLTRANSFERASE WBBL"/>
    <property type="match status" value="1"/>
</dbReference>
<comment type="caution">
    <text evidence="3">The sequence shown here is derived from an EMBL/GenBank/DDBJ whole genome shotgun (WGS) entry which is preliminary data.</text>
</comment>
<reference evidence="3" key="2">
    <citation type="submission" date="2016-07" db="EMBL/GenBank/DDBJ databases">
        <authorList>
            <person name="Kauffman K."/>
            <person name="Arevalo P."/>
            <person name="Polz M.F."/>
        </authorList>
    </citation>
    <scope>NUCLEOTIDE SEQUENCE</scope>
    <source>
        <strain evidence="3">10N.222.49.A5</strain>
    </source>
</reference>
<evidence type="ECO:0000313" key="5">
    <source>
        <dbReference type="Proteomes" id="UP000590068"/>
    </source>
</evidence>
<dbReference type="EMBL" id="MDBO01000136">
    <property type="protein sequence ID" value="PMP05665.1"/>
    <property type="molecule type" value="Genomic_DNA"/>
</dbReference>
<organism evidence="3 4">
    <name type="scientific">Vibrio breoganii</name>
    <dbReference type="NCBI Taxonomy" id="553239"/>
    <lineage>
        <taxon>Bacteria</taxon>
        <taxon>Pseudomonadati</taxon>
        <taxon>Pseudomonadota</taxon>
        <taxon>Gammaproteobacteria</taxon>
        <taxon>Vibrionales</taxon>
        <taxon>Vibrionaceae</taxon>
        <taxon>Vibrio</taxon>
    </lineage>
</organism>
<gene>
    <name evidence="3" type="ORF">BCS93_18525</name>
    <name evidence="2" type="ORF">HJ568_13040</name>
</gene>
<dbReference type="InterPro" id="IPR001173">
    <property type="entry name" value="Glyco_trans_2-like"/>
</dbReference>
<dbReference type="PANTHER" id="PTHR43179:SF7">
    <property type="entry name" value="RHAMNOSYLTRANSFERASE WBBL"/>
    <property type="match status" value="1"/>
</dbReference>
<feature type="domain" description="Glycosyltransferase 2-like" evidence="1">
    <location>
        <begin position="10"/>
        <end position="161"/>
    </location>
</feature>
<reference evidence="2 5" key="4">
    <citation type="submission" date="2020-04" db="EMBL/GenBank/DDBJ databases">
        <title>WGS-Seq of Vibrio isolated by the O'Toole Lab.</title>
        <authorList>
            <person name="Mckone K.P."/>
            <person name="Whitaker R."/>
            <person name="Sevigney J.L."/>
            <person name="Herring J.B."/>
            <person name="O'Toole G."/>
        </authorList>
    </citation>
    <scope>NUCLEOTIDE SEQUENCE [LARGE SCALE GENOMIC DNA]</scope>
    <source>
        <strain evidence="2 5">BS_02</strain>
    </source>
</reference>
<keyword evidence="5" id="KW-1185">Reference proteome</keyword>
<proteinExistence type="predicted"/>
<dbReference type="Pfam" id="PF00535">
    <property type="entry name" value="Glycos_transf_2"/>
    <property type="match status" value="1"/>
</dbReference>
<sequence length="253" mass="28316">MKCRDDVISIVVINYYSTRLIRRYEEEFNEIDNVELIVVDNSNDFEAVYCSTQIIKPNENLGFGKACNLGVAKARGKAVVFSNPDCDLNESQLQKLYETFELGQQWILAPQIVDNIGVQSTLIPSKIPGILYRRIPTCEVNGLEERLYVSGACFMIEKTFFSAVGGFSEDIFLYGEDLDFCLRAKEIGGTVLVTSNCIVEHTGGDSSSSNKTIVQKLKRLNNSIKGHYIFFRRNFGPVTSIVNAVYLASGVKF</sequence>
<name>A0AAP8MSD7_9VIBR</name>
<dbReference type="EMBL" id="JABCJR010000024">
    <property type="protein sequence ID" value="NMR70873.1"/>
    <property type="molecule type" value="Genomic_DNA"/>
</dbReference>
<accession>A0AAP8MSD7</accession>